<feature type="compositionally biased region" description="Polar residues" evidence="1">
    <location>
        <begin position="69"/>
        <end position="83"/>
    </location>
</feature>
<feature type="chain" id="PRO_5002095000" description="Transmembrane protein" evidence="3">
    <location>
        <begin position="22"/>
        <end position="168"/>
    </location>
</feature>
<accession>A0A0B2SN93</accession>
<evidence type="ECO:0000313" key="4">
    <source>
        <dbReference type="EMBL" id="KHN45717.1"/>
    </source>
</evidence>
<evidence type="ECO:0000256" key="3">
    <source>
        <dbReference type="SAM" id="SignalP"/>
    </source>
</evidence>
<keyword evidence="2" id="KW-0812">Transmembrane</keyword>
<keyword evidence="2" id="KW-0472">Membrane</keyword>
<dbReference type="PANTHER" id="PTHR34558">
    <property type="entry name" value="EXPRESSED PROTEIN"/>
    <property type="match status" value="1"/>
</dbReference>
<feature type="compositionally biased region" description="Polar residues" evidence="1">
    <location>
        <begin position="93"/>
        <end position="102"/>
    </location>
</feature>
<keyword evidence="2" id="KW-1133">Transmembrane helix</keyword>
<feature type="signal peptide" evidence="3">
    <location>
        <begin position="1"/>
        <end position="21"/>
    </location>
</feature>
<proteinExistence type="predicted"/>
<evidence type="ECO:0000256" key="1">
    <source>
        <dbReference type="SAM" id="MobiDB-lite"/>
    </source>
</evidence>
<evidence type="ECO:0000256" key="2">
    <source>
        <dbReference type="SAM" id="Phobius"/>
    </source>
</evidence>
<keyword evidence="3" id="KW-0732">Signal</keyword>
<evidence type="ECO:0008006" key="5">
    <source>
        <dbReference type="Google" id="ProtNLM"/>
    </source>
</evidence>
<dbReference type="AlphaFoldDB" id="A0A0B2SN93"/>
<dbReference type="Gramene" id="XM_028367683.1">
    <property type="protein sequence ID" value="XP_028223484.1"/>
    <property type="gene ID" value="LOC114404973"/>
</dbReference>
<feature type="region of interest" description="Disordered" evidence="1">
    <location>
        <begin position="31"/>
        <end position="129"/>
    </location>
</feature>
<gene>
    <name evidence="4" type="ORF">glysoja_048313</name>
</gene>
<protein>
    <recommendedName>
        <fullName evidence="5">Transmembrane protein</fullName>
    </recommendedName>
</protein>
<dbReference type="Proteomes" id="UP000053555">
    <property type="component" value="Unassembled WGS sequence"/>
</dbReference>
<sequence length="168" mass="18422">MVKFLFLSFLLANTLLSLTNATNQPQIIFQSFSAPSSNPPSQSPSSGQRPRTSEPSIGRKLGMHRHNQIRSSDTKSPTPSEAPQSEKKMHSISEGSIPSHQRTSIEPHDGEVLGSHHGQVHLSKQRHHSFDKSRAGAGVILVGLATTFLVSVFCYIRATRRNKLETTA</sequence>
<organism evidence="4">
    <name type="scientific">Glycine soja</name>
    <name type="common">Wild soybean</name>
    <dbReference type="NCBI Taxonomy" id="3848"/>
    <lineage>
        <taxon>Eukaryota</taxon>
        <taxon>Viridiplantae</taxon>
        <taxon>Streptophyta</taxon>
        <taxon>Embryophyta</taxon>
        <taxon>Tracheophyta</taxon>
        <taxon>Spermatophyta</taxon>
        <taxon>Magnoliopsida</taxon>
        <taxon>eudicotyledons</taxon>
        <taxon>Gunneridae</taxon>
        <taxon>Pentapetalae</taxon>
        <taxon>rosids</taxon>
        <taxon>fabids</taxon>
        <taxon>Fabales</taxon>
        <taxon>Fabaceae</taxon>
        <taxon>Papilionoideae</taxon>
        <taxon>50 kb inversion clade</taxon>
        <taxon>NPAAA clade</taxon>
        <taxon>indigoferoid/millettioid clade</taxon>
        <taxon>Phaseoleae</taxon>
        <taxon>Glycine</taxon>
        <taxon>Glycine subgen. Soja</taxon>
    </lineage>
</organism>
<dbReference type="PANTHER" id="PTHR34558:SF9">
    <property type="entry name" value="F3L24.15 PROTEIN"/>
    <property type="match status" value="1"/>
</dbReference>
<reference evidence="4" key="1">
    <citation type="submission" date="2014-07" db="EMBL/GenBank/DDBJ databases">
        <title>Identification of a novel salt tolerance gene in wild soybean by whole-genome sequencing.</title>
        <authorList>
            <person name="Lam H.-M."/>
            <person name="Qi X."/>
            <person name="Li M.-W."/>
            <person name="Liu X."/>
            <person name="Xie M."/>
            <person name="Ni M."/>
            <person name="Xu X."/>
        </authorList>
    </citation>
    <scope>NUCLEOTIDE SEQUENCE [LARGE SCALE GENOMIC DNA]</scope>
    <source>
        <tissue evidence="4">Root</tissue>
    </source>
</reference>
<name>A0A0B2SN93_GLYSO</name>
<feature type="transmembrane region" description="Helical" evidence="2">
    <location>
        <begin position="135"/>
        <end position="156"/>
    </location>
</feature>
<dbReference type="EMBL" id="KN641883">
    <property type="protein sequence ID" value="KHN45717.1"/>
    <property type="molecule type" value="Genomic_DNA"/>
</dbReference>